<feature type="domain" description="DUF305" evidence="1">
    <location>
        <begin position="51"/>
        <end position="191"/>
    </location>
</feature>
<evidence type="ECO:0000313" key="2">
    <source>
        <dbReference type="EMBL" id="MFC6082501.1"/>
    </source>
</evidence>
<organism evidence="2 3">
    <name type="scientific">Sphaerisporangium aureirubrum</name>
    <dbReference type="NCBI Taxonomy" id="1544736"/>
    <lineage>
        <taxon>Bacteria</taxon>
        <taxon>Bacillati</taxon>
        <taxon>Actinomycetota</taxon>
        <taxon>Actinomycetes</taxon>
        <taxon>Streptosporangiales</taxon>
        <taxon>Streptosporangiaceae</taxon>
        <taxon>Sphaerisporangium</taxon>
    </lineage>
</organism>
<dbReference type="InterPro" id="IPR005183">
    <property type="entry name" value="DUF305_CopM-like"/>
</dbReference>
<dbReference type="PROSITE" id="PS51257">
    <property type="entry name" value="PROKAR_LIPOPROTEIN"/>
    <property type="match status" value="1"/>
</dbReference>
<sequence length="193" mass="20544">MRIRRVVTAVLIGVLVTGGCARPGPPPGPAPATGVPVPAAVTPRAGFGPTDIAWVELMIPMTEQALRLAALAEDRAADPAVRRLAGRIGAGQRADLVRLRRLLLMSGVPYTDPHRGHDMPGMATPGEFKVIEHAAGDVFGRLYTRNMRENLRQAALVARGEQASGTHPEVKSLATAVERSRTVQLAELERLTG</sequence>
<dbReference type="Proteomes" id="UP001596137">
    <property type="component" value="Unassembled WGS sequence"/>
</dbReference>
<accession>A0ABW1NGX4</accession>
<dbReference type="RefSeq" id="WP_380752633.1">
    <property type="nucleotide sequence ID" value="NZ_JBHSRF010000017.1"/>
</dbReference>
<dbReference type="PANTHER" id="PTHR36933">
    <property type="entry name" value="SLL0788 PROTEIN"/>
    <property type="match status" value="1"/>
</dbReference>
<name>A0ABW1NGX4_9ACTN</name>
<keyword evidence="3" id="KW-1185">Reference proteome</keyword>
<dbReference type="InterPro" id="IPR012347">
    <property type="entry name" value="Ferritin-like"/>
</dbReference>
<gene>
    <name evidence="2" type="ORF">ACFP1K_15145</name>
</gene>
<dbReference type="EMBL" id="JBHSRF010000017">
    <property type="protein sequence ID" value="MFC6082501.1"/>
    <property type="molecule type" value="Genomic_DNA"/>
</dbReference>
<comment type="caution">
    <text evidence="2">The sequence shown here is derived from an EMBL/GenBank/DDBJ whole genome shotgun (WGS) entry which is preliminary data.</text>
</comment>
<evidence type="ECO:0000313" key="3">
    <source>
        <dbReference type="Proteomes" id="UP001596137"/>
    </source>
</evidence>
<protein>
    <submittedName>
        <fullName evidence="2">DUF305 domain-containing protein</fullName>
    </submittedName>
</protein>
<evidence type="ECO:0000259" key="1">
    <source>
        <dbReference type="Pfam" id="PF03713"/>
    </source>
</evidence>
<dbReference type="PANTHER" id="PTHR36933:SF1">
    <property type="entry name" value="SLL0788 PROTEIN"/>
    <property type="match status" value="1"/>
</dbReference>
<proteinExistence type="predicted"/>
<reference evidence="3" key="1">
    <citation type="journal article" date="2019" name="Int. J. Syst. Evol. Microbiol.">
        <title>The Global Catalogue of Microorganisms (GCM) 10K type strain sequencing project: providing services to taxonomists for standard genome sequencing and annotation.</title>
        <authorList>
            <consortium name="The Broad Institute Genomics Platform"/>
            <consortium name="The Broad Institute Genome Sequencing Center for Infectious Disease"/>
            <person name="Wu L."/>
            <person name="Ma J."/>
        </authorList>
    </citation>
    <scope>NUCLEOTIDE SEQUENCE [LARGE SCALE GENOMIC DNA]</scope>
    <source>
        <strain evidence="3">JCM 30346</strain>
    </source>
</reference>
<dbReference type="Gene3D" id="1.20.1260.10">
    <property type="match status" value="1"/>
</dbReference>
<dbReference type="Pfam" id="PF03713">
    <property type="entry name" value="DUF305"/>
    <property type="match status" value="1"/>
</dbReference>